<dbReference type="GeneID" id="68865175"/>
<evidence type="ECO:0008006" key="4">
    <source>
        <dbReference type="Google" id="ProtNLM"/>
    </source>
</evidence>
<gene>
    <name evidence="2" type="ORF">SACC_04440</name>
</gene>
<dbReference type="KEGG" id="scas:SACC_04440"/>
<organism evidence="2 3">
    <name type="scientific">Saccharolobus caldissimus</name>
    <dbReference type="NCBI Taxonomy" id="1702097"/>
    <lineage>
        <taxon>Archaea</taxon>
        <taxon>Thermoproteota</taxon>
        <taxon>Thermoprotei</taxon>
        <taxon>Sulfolobales</taxon>
        <taxon>Sulfolobaceae</taxon>
        <taxon>Saccharolobus</taxon>
    </lineage>
</organism>
<dbReference type="RefSeq" id="WP_229571422.1">
    <property type="nucleotide sequence ID" value="NZ_AP025226.1"/>
</dbReference>
<evidence type="ECO:0000313" key="3">
    <source>
        <dbReference type="Proteomes" id="UP001319921"/>
    </source>
</evidence>
<keyword evidence="1" id="KW-0175">Coiled coil</keyword>
<dbReference type="EMBL" id="AP025226">
    <property type="protein sequence ID" value="BDB97427.1"/>
    <property type="molecule type" value="Genomic_DNA"/>
</dbReference>
<proteinExistence type="predicted"/>
<accession>A0AAQ4CNP6</accession>
<sequence length="92" mass="10959">MTINEIIQQNEELQIQYSKALNTIAALERKIAKLQKENEALREQLKKLEKQRNILLRGMEIALQISSKEKQDLHLRMIIEKIRRETGEFTER</sequence>
<reference evidence="2 3" key="1">
    <citation type="journal article" date="2022" name="Microbiol. Resour. Announc.">
        <title>Complete Genome Sequence of the Hyperthermophilic and Acidophilic Archaeon Saccharolobus caldissimus Strain HS-3T.</title>
        <authorList>
            <person name="Sakai H.D."/>
            <person name="Kurosawa N."/>
        </authorList>
    </citation>
    <scope>NUCLEOTIDE SEQUENCE [LARGE SCALE GENOMIC DNA]</scope>
    <source>
        <strain evidence="2 3">JCM32116</strain>
    </source>
</reference>
<name>A0AAQ4CNP6_9CREN</name>
<dbReference type="AlphaFoldDB" id="A0AAQ4CNP6"/>
<keyword evidence="3" id="KW-1185">Reference proteome</keyword>
<dbReference type="Proteomes" id="UP001319921">
    <property type="component" value="Chromosome"/>
</dbReference>
<evidence type="ECO:0000256" key="1">
    <source>
        <dbReference type="SAM" id="Coils"/>
    </source>
</evidence>
<protein>
    <recommendedName>
        <fullName evidence="4">Cell division protein ZapB</fullName>
    </recommendedName>
</protein>
<feature type="coiled-coil region" evidence="1">
    <location>
        <begin position="3"/>
        <end position="58"/>
    </location>
</feature>
<evidence type="ECO:0000313" key="2">
    <source>
        <dbReference type="EMBL" id="BDB97427.1"/>
    </source>
</evidence>